<evidence type="ECO:0000256" key="5">
    <source>
        <dbReference type="ARBA" id="ARBA00022801"/>
    </source>
</evidence>
<dbReference type="SUPFAM" id="SSF51126">
    <property type="entry name" value="Pectin lyase-like"/>
    <property type="match status" value="2"/>
</dbReference>
<dbReference type="InterPro" id="IPR006626">
    <property type="entry name" value="PbH1"/>
</dbReference>
<comment type="similarity">
    <text evidence="2 9">Belongs to the glycosyl hydrolase 28 family.</text>
</comment>
<evidence type="ECO:0000256" key="3">
    <source>
        <dbReference type="ARBA" id="ARBA00022512"/>
    </source>
</evidence>
<feature type="active site" evidence="8">
    <location>
        <position position="277"/>
    </location>
</feature>
<keyword evidence="12" id="KW-1185">Reference proteome</keyword>
<evidence type="ECO:0000256" key="10">
    <source>
        <dbReference type="SAM" id="MobiDB-lite"/>
    </source>
</evidence>
<evidence type="ECO:0000313" key="12">
    <source>
        <dbReference type="Proteomes" id="UP000626092"/>
    </source>
</evidence>
<dbReference type="InterPro" id="IPR011050">
    <property type="entry name" value="Pectin_lyase_fold/virulence"/>
</dbReference>
<dbReference type="AlphaFoldDB" id="A0A834G2T7"/>
<accession>A0A834G2T7</accession>
<dbReference type="OrthoDB" id="187139at2759"/>
<organism evidence="11 12">
    <name type="scientific">Rhododendron simsii</name>
    <name type="common">Sims's rhododendron</name>
    <dbReference type="NCBI Taxonomy" id="118357"/>
    <lineage>
        <taxon>Eukaryota</taxon>
        <taxon>Viridiplantae</taxon>
        <taxon>Streptophyta</taxon>
        <taxon>Embryophyta</taxon>
        <taxon>Tracheophyta</taxon>
        <taxon>Spermatophyta</taxon>
        <taxon>Magnoliopsida</taxon>
        <taxon>eudicotyledons</taxon>
        <taxon>Gunneridae</taxon>
        <taxon>Pentapetalae</taxon>
        <taxon>asterids</taxon>
        <taxon>Ericales</taxon>
        <taxon>Ericaceae</taxon>
        <taxon>Ericoideae</taxon>
        <taxon>Rhodoreae</taxon>
        <taxon>Rhododendron</taxon>
    </lineage>
</organism>
<dbReference type="PROSITE" id="PS00502">
    <property type="entry name" value="POLYGALACTURONASE"/>
    <property type="match status" value="1"/>
</dbReference>
<evidence type="ECO:0000256" key="8">
    <source>
        <dbReference type="PROSITE-ProRule" id="PRU10052"/>
    </source>
</evidence>
<evidence type="ECO:0000256" key="1">
    <source>
        <dbReference type="ARBA" id="ARBA00004191"/>
    </source>
</evidence>
<feature type="region of interest" description="Disordered" evidence="10">
    <location>
        <begin position="449"/>
        <end position="472"/>
    </location>
</feature>
<dbReference type="InterPro" id="IPR000743">
    <property type="entry name" value="Glyco_hydro_28"/>
</dbReference>
<sequence length="472" mass="49687">MLQTSAVEISDISFIGFTGTSATGAAVQLLCSESVGRHRLVLDEINGFHTIALLMLLLCMVMVESSARGGGFNVVEFGAVGDGETDDSKKAWKAVCGSTSKEYSSLLVPKGKTFLLKTALFEGPCKSRSINFQVLGNIIAPSKKDFGNGTRFWLVFSNVDGLIVNGDGDVDGNGPSWWESCVKVLTINSCTNLRVSELRITNAPHNHISMTKSADVTISNINITTPGTSPNTDGIDISLSTRITIQDSVIKTGDDCISLNTGCSYVNITGVHCGPGHGISIGSLGKDGSKGTAEEVNVVNCTFVGTQNAARIKTWQGGSGFAKKILFKDITLVESKNPILINQYYCDGAKNCKNQTSAVEISDISFIRFTGTSATQVAVQLLCSESFQENENTGDVVHASSVIQDWGRPGGPLSPGLSVLDGINITPSANAGGGKYGGLSSKCINAHGTSSDSNMPSVPCLLPNDDDKPLHS</sequence>
<evidence type="ECO:0000256" key="4">
    <source>
        <dbReference type="ARBA" id="ARBA00022525"/>
    </source>
</evidence>
<evidence type="ECO:0008006" key="13">
    <source>
        <dbReference type="Google" id="ProtNLM"/>
    </source>
</evidence>
<gene>
    <name evidence="11" type="ORF">RHSIM_Rhsim12G0013300</name>
</gene>
<protein>
    <recommendedName>
        <fullName evidence="13">Polygalacturonase</fullName>
    </recommendedName>
</protein>
<evidence type="ECO:0000256" key="7">
    <source>
        <dbReference type="ARBA" id="ARBA00023316"/>
    </source>
</evidence>
<evidence type="ECO:0000313" key="11">
    <source>
        <dbReference type="EMBL" id="KAF7123745.1"/>
    </source>
</evidence>
<dbReference type="Gene3D" id="2.160.20.10">
    <property type="entry name" value="Single-stranded right-handed beta-helix, Pectin lyase-like"/>
    <property type="match status" value="1"/>
</dbReference>
<dbReference type="Pfam" id="PF00295">
    <property type="entry name" value="Glyco_hydro_28"/>
    <property type="match status" value="1"/>
</dbReference>
<dbReference type="GO" id="GO:0004650">
    <property type="term" value="F:polygalacturonase activity"/>
    <property type="evidence" value="ECO:0007669"/>
    <property type="project" value="InterPro"/>
</dbReference>
<dbReference type="SMART" id="SM00710">
    <property type="entry name" value="PbH1"/>
    <property type="match status" value="4"/>
</dbReference>
<keyword evidence="7" id="KW-0961">Cell wall biogenesis/degradation</keyword>
<reference evidence="11" key="1">
    <citation type="submission" date="2019-11" db="EMBL/GenBank/DDBJ databases">
        <authorList>
            <person name="Liu Y."/>
            <person name="Hou J."/>
            <person name="Li T.-Q."/>
            <person name="Guan C.-H."/>
            <person name="Wu X."/>
            <person name="Wu H.-Z."/>
            <person name="Ling F."/>
            <person name="Zhang R."/>
            <person name="Shi X.-G."/>
            <person name="Ren J.-P."/>
            <person name="Chen E.-F."/>
            <person name="Sun J.-M."/>
        </authorList>
    </citation>
    <scope>NUCLEOTIDE SEQUENCE</scope>
    <source>
        <strain evidence="11">Adult_tree_wgs_1</strain>
        <tissue evidence="11">Leaves</tissue>
    </source>
</reference>
<keyword evidence="6 9" id="KW-0326">Glycosidase</keyword>
<dbReference type="EMBL" id="WJXA01000012">
    <property type="protein sequence ID" value="KAF7123745.1"/>
    <property type="molecule type" value="Genomic_DNA"/>
</dbReference>
<keyword evidence="3" id="KW-0134">Cell wall</keyword>
<evidence type="ECO:0000256" key="6">
    <source>
        <dbReference type="ARBA" id="ARBA00023295"/>
    </source>
</evidence>
<name>A0A834G2T7_RHOSS</name>
<dbReference type="PANTHER" id="PTHR31375">
    <property type="match status" value="1"/>
</dbReference>
<proteinExistence type="inferred from homology"/>
<keyword evidence="4" id="KW-0964">Secreted</keyword>
<evidence type="ECO:0000256" key="2">
    <source>
        <dbReference type="ARBA" id="ARBA00008834"/>
    </source>
</evidence>
<dbReference type="GO" id="GO:0005975">
    <property type="term" value="P:carbohydrate metabolic process"/>
    <property type="evidence" value="ECO:0007669"/>
    <property type="project" value="InterPro"/>
</dbReference>
<dbReference type="Proteomes" id="UP000626092">
    <property type="component" value="Unassembled WGS sequence"/>
</dbReference>
<dbReference type="GO" id="GO:0071555">
    <property type="term" value="P:cell wall organization"/>
    <property type="evidence" value="ECO:0007669"/>
    <property type="project" value="UniProtKB-KW"/>
</dbReference>
<comment type="subcellular location">
    <subcellularLocation>
        <location evidence="1">Secreted</location>
        <location evidence="1">Cell wall</location>
    </subcellularLocation>
</comment>
<dbReference type="InterPro" id="IPR012334">
    <property type="entry name" value="Pectin_lyas_fold"/>
</dbReference>
<keyword evidence="5 9" id="KW-0378">Hydrolase</keyword>
<evidence type="ECO:0000256" key="9">
    <source>
        <dbReference type="RuleBase" id="RU361169"/>
    </source>
</evidence>
<comment type="caution">
    <text evidence="11">The sequence shown here is derived from an EMBL/GenBank/DDBJ whole genome shotgun (WGS) entry which is preliminary data.</text>
</comment>